<reference evidence="1" key="2">
    <citation type="submission" date="2015-03" db="EMBL/GenBank/DDBJ databases">
        <authorList>
            <person name="Chow C.-E.T."/>
            <person name="Winget D.M."/>
            <person name="White R.A.III."/>
            <person name="Hallam S.J."/>
            <person name="Suttle C.A."/>
        </authorList>
    </citation>
    <scope>NUCLEOTIDE SEQUENCE</scope>
    <source>
        <strain evidence="1">Oxic3_3</strain>
    </source>
</reference>
<evidence type="ECO:0000313" key="1">
    <source>
        <dbReference type="EMBL" id="AKH48795.1"/>
    </source>
</evidence>
<proteinExistence type="predicted"/>
<organism evidence="1">
    <name type="scientific">uncultured marine virus</name>
    <dbReference type="NCBI Taxonomy" id="186617"/>
    <lineage>
        <taxon>Viruses</taxon>
        <taxon>environmental samples</taxon>
    </lineage>
</organism>
<dbReference type="EMBL" id="KR029609">
    <property type="protein sequence ID" value="AKH48795.1"/>
    <property type="molecule type" value="Genomic_DNA"/>
</dbReference>
<accession>A0A0F7LA19</accession>
<protein>
    <submittedName>
        <fullName evidence="1">Uncharacterized protein</fullName>
    </submittedName>
</protein>
<name>A0A0F7LA19_9VIRU</name>
<reference evidence="1" key="1">
    <citation type="journal article" date="2015" name="Front. Microbiol.">
        <title>Combining genomic sequencing methods to explore viral diversity and reveal potential virus-host interactions.</title>
        <authorList>
            <person name="Chow C.E."/>
            <person name="Winget D.M."/>
            <person name="White R.A.III."/>
            <person name="Hallam S.J."/>
            <person name="Suttle C.A."/>
        </authorList>
    </citation>
    <scope>NUCLEOTIDE SEQUENCE</scope>
    <source>
        <strain evidence="1">Oxic3_3</strain>
    </source>
</reference>
<sequence>MMLLLSVLVASLRQVMAVTSMSDKLPIQFGKLTKLINILSLTLSYMTMFSMVAKLGLEHMAIRVLFLCLLLK</sequence>